<accession>A0AA48HZ97</accession>
<dbReference type="GeneID" id="85492097"/>
<dbReference type="InterPro" id="IPR036638">
    <property type="entry name" value="HLH_DNA-bd_sf"/>
</dbReference>
<evidence type="ECO:0000313" key="4">
    <source>
        <dbReference type="Proteomes" id="UP001233271"/>
    </source>
</evidence>
<feature type="compositionally biased region" description="Low complexity" evidence="1">
    <location>
        <begin position="13"/>
        <end position="22"/>
    </location>
</feature>
<organism evidence="3 4">
    <name type="scientific">Cutaneotrichosporon cavernicola</name>
    <dbReference type="NCBI Taxonomy" id="279322"/>
    <lineage>
        <taxon>Eukaryota</taxon>
        <taxon>Fungi</taxon>
        <taxon>Dikarya</taxon>
        <taxon>Basidiomycota</taxon>
        <taxon>Agaricomycotina</taxon>
        <taxon>Tremellomycetes</taxon>
        <taxon>Trichosporonales</taxon>
        <taxon>Trichosporonaceae</taxon>
        <taxon>Cutaneotrichosporon</taxon>
    </lineage>
</organism>
<reference evidence="3" key="1">
    <citation type="journal article" date="2023" name="BMC Genomics">
        <title>Chromosome-level genome assemblies of Cutaneotrichosporon spp. (Trichosporonales, Basidiomycota) reveal imbalanced evolution between nucleotide sequences and chromosome synteny.</title>
        <authorList>
            <person name="Kobayashi Y."/>
            <person name="Kayamori A."/>
            <person name="Aoki K."/>
            <person name="Shiwa Y."/>
            <person name="Matsutani M."/>
            <person name="Fujita N."/>
            <person name="Sugita T."/>
            <person name="Iwasaki W."/>
            <person name="Tanaka N."/>
            <person name="Takashima M."/>
        </authorList>
    </citation>
    <scope>NUCLEOTIDE SEQUENCE</scope>
    <source>
        <strain evidence="3">HIS019</strain>
    </source>
</reference>
<feature type="compositionally biased region" description="Pro residues" evidence="1">
    <location>
        <begin position="265"/>
        <end position="280"/>
    </location>
</feature>
<evidence type="ECO:0000313" key="3">
    <source>
        <dbReference type="EMBL" id="BEI88226.1"/>
    </source>
</evidence>
<dbReference type="Pfam" id="PF00010">
    <property type="entry name" value="HLH"/>
    <property type="match status" value="1"/>
</dbReference>
<evidence type="ECO:0000259" key="2">
    <source>
        <dbReference type="PROSITE" id="PS50888"/>
    </source>
</evidence>
<dbReference type="SUPFAM" id="SSF47459">
    <property type="entry name" value="HLH, helix-loop-helix DNA-binding domain"/>
    <property type="match status" value="1"/>
</dbReference>
<dbReference type="RefSeq" id="XP_060453492.1">
    <property type="nucleotide sequence ID" value="XM_060604258.1"/>
</dbReference>
<dbReference type="Proteomes" id="UP001233271">
    <property type="component" value="Chromosome 1"/>
</dbReference>
<dbReference type="PROSITE" id="PS50888">
    <property type="entry name" value="BHLH"/>
    <property type="match status" value="1"/>
</dbReference>
<feature type="compositionally biased region" description="Basic and acidic residues" evidence="1">
    <location>
        <begin position="53"/>
        <end position="69"/>
    </location>
</feature>
<name>A0AA48HZ97_9TREE</name>
<dbReference type="GO" id="GO:0046983">
    <property type="term" value="F:protein dimerization activity"/>
    <property type="evidence" value="ECO:0007669"/>
    <property type="project" value="InterPro"/>
</dbReference>
<feature type="domain" description="BHLH" evidence="2">
    <location>
        <begin position="58"/>
        <end position="114"/>
    </location>
</feature>
<dbReference type="SMART" id="SM00353">
    <property type="entry name" value="HLH"/>
    <property type="match status" value="1"/>
</dbReference>
<proteinExistence type="predicted"/>
<gene>
    <name evidence="3" type="ORF">CcaverHIS019_0109440</name>
</gene>
<feature type="region of interest" description="Disordered" evidence="1">
    <location>
        <begin position="117"/>
        <end position="308"/>
    </location>
</feature>
<protein>
    <recommendedName>
        <fullName evidence="2">BHLH domain-containing protein</fullName>
    </recommendedName>
</protein>
<dbReference type="InterPro" id="IPR011598">
    <property type="entry name" value="bHLH_dom"/>
</dbReference>
<feature type="compositionally biased region" description="Pro residues" evidence="1">
    <location>
        <begin position="182"/>
        <end position="191"/>
    </location>
</feature>
<dbReference type="EMBL" id="AP028212">
    <property type="protein sequence ID" value="BEI88226.1"/>
    <property type="molecule type" value="Genomic_DNA"/>
</dbReference>
<feature type="region of interest" description="Disordered" evidence="1">
    <location>
        <begin position="1"/>
        <end position="70"/>
    </location>
</feature>
<dbReference type="Gene3D" id="4.10.280.10">
    <property type="entry name" value="Helix-loop-helix DNA-binding domain"/>
    <property type="match status" value="1"/>
</dbReference>
<evidence type="ECO:0000256" key="1">
    <source>
        <dbReference type="SAM" id="MobiDB-lite"/>
    </source>
</evidence>
<sequence>MPPPPIPRKRNRSASPSSPSGDSEYDPVTKPRKGGTAPKATPGHKLGPNGRPLSREQLRRANHSLIERRRREKINAALSNLRGMVPGLGEDNGGKGGEFKLEVLERTVEHMRELKNRIADLEAETEVEAAPDHNRRRLSTTTDDSSMDVDSPREREVVYERERGHGRRERPYRPWYSSPKHPSSPPSPSMTPPVRAAPNHDPDETEEETNLPAPFTLAFRSRSDGSHSSQTRTSTSHSTASPHPPSISSLLSSAPPPRSQHQSRAPPPDICLPFPTPSPTSPFHSYPSNASTASSATGPPEPSPFLAPLQNISLFDGALPSPLTGPHKLSPPERVGEMNPEDAAHMLLAISSPDTLRPTHSSGSTPLMTVHRGLERRLPLDAEEFTLDGGIARSGDVNEVRHHHRTQGKTARDILRM</sequence>
<dbReference type="PANTHER" id="PTHR46266:SF4">
    <property type="entry name" value="TRANSCRIPTION FACTOR TT8"/>
    <property type="match status" value="1"/>
</dbReference>
<dbReference type="PANTHER" id="PTHR46266">
    <property type="entry name" value="TRANSCRIPTION FACTOR TT8"/>
    <property type="match status" value="1"/>
</dbReference>
<keyword evidence="4" id="KW-1185">Reference proteome</keyword>
<feature type="compositionally biased region" description="Low complexity" evidence="1">
    <location>
        <begin position="226"/>
        <end position="253"/>
    </location>
</feature>
<dbReference type="AlphaFoldDB" id="A0AA48HZ97"/>
<feature type="compositionally biased region" description="Basic and acidic residues" evidence="1">
    <location>
        <begin position="150"/>
        <end position="163"/>
    </location>
</feature>
<dbReference type="KEGG" id="ccac:CcaHIS019_0109440"/>